<evidence type="ECO:0000313" key="1">
    <source>
        <dbReference type="EMBL" id="CAN73769.1"/>
    </source>
</evidence>
<protein>
    <submittedName>
        <fullName evidence="1">Uncharacterized protein</fullName>
    </submittedName>
</protein>
<organism evidence="1">
    <name type="scientific">Vitis vinifera</name>
    <name type="common">Grape</name>
    <dbReference type="NCBI Taxonomy" id="29760"/>
    <lineage>
        <taxon>Eukaryota</taxon>
        <taxon>Viridiplantae</taxon>
        <taxon>Streptophyta</taxon>
        <taxon>Embryophyta</taxon>
        <taxon>Tracheophyta</taxon>
        <taxon>Spermatophyta</taxon>
        <taxon>Magnoliopsida</taxon>
        <taxon>eudicotyledons</taxon>
        <taxon>Gunneridae</taxon>
        <taxon>Pentapetalae</taxon>
        <taxon>rosids</taxon>
        <taxon>Vitales</taxon>
        <taxon>Vitaceae</taxon>
        <taxon>Viteae</taxon>
        <taxon>Vitis</taxon>
    </lineage>
</organism>
<reference evidence="1" key="1">
    <citation type="journal article" date="2007" name="PLoS ONE">
        <title>The first genome sequence of an elite grapevine cultivar (Pinot noir Vitis vinifera L.): coping with a highly heterozygous genome.</title>
        <authorList>
            <person name="Velasco R."/>
            <person name="Zharkikh A."/>
            <person name="Troggio M."/>
            <person name="Cartwright D.A."/>
            <person name="Cestaro A."/>
            <person name="Pruss D."/>
            <person name="Pindo M."/>
            <person name="FitzGerald L.M."/>
            <person name="Vezzulli S."/>
            <person name="Reid J."/>
            <person name="Malacarne G."/>
            <person name="Iliev D."/>
            <person name="Coppola G."/>
            <person name="Wardell B."/>
            <person name="Micheletti D."/>
            <person name="Macalma T."/>
            <person name="Facci M."/>
            <person name="Mitchell J.T."/>
            <person name="Perazzolli M."/>
            <person name="Eldredge G."/>
            <person name="Gatto P."/>
            <person name="Oyzerski R."/>
            <person name="Moretto M."/>
            <person name="Gutin N."/>
            <person name="Stefanini M."/>
            <person name="Chen Y."/>
            <person name="Segala C."/>
            <person name="Davenport C."/>
            <person name="Dematte L."/>
            <person name="Mraz A."/>
            <person name="Battilana J."/>
            <person name="Stormo K."/>
            <person name="Costa F."/>
            <person name="Tao Q."/>
            <person name="Si-Ammour A."/>
            <person name="Harkins T."/>
            <person name="Lackey A."/>
            <person name="Perbost C."/>
            <person name="Taillon B."/>
            <person name="Stella A."/>
            <person name="Solovyev V."/>
            <person name="Fawcett J.A."/>
            <person name="Sterck L."/>
            <person name="Vandepoele K."/>
            <person name="Grando S.M."/>
            <person name="Toppo S."/>
            <person name="Moser C."/>
            <person name="Lanchbury J."/>
            <person name="Bogden R."/>
            <person name="Skolnick M."/>
            <person name="Sgaramella V."/>
            <person name="Bhatnagar S.K."/>
            <person name="Fontana P."/>
            <person name="Gutin A."/>
            <person name="Van de Peer Y."/>
            <person name="Salamini F."/>
            <person name="Viola R."/>
        </authorList>
    </citation>
    <scope>NUCLEOTIDE SEQUENCE</scope>
</reference>
<name>A5ATF2_VITVI</name>
<sequence length="159" mass="17358">MSQQWGAYSHVSLQVTSAVPQNLVAKEDKRLMTWTQAHNDGGELDGMVGEVMMNDKLVGEGVVVTRFKGYEGWGLVSTKGVSCHWWNGFLVESFTKVLCGRAKVGKLVATSAFTSLGTASPLHINQQSMYFPWQGSHLAIMEDGSNTLLVISATKSCSW</sequence>
<accession>A5ATF2</accession>
<gene>
    <name evidence="1" type="ORF">VITISV_021925</name>
</gene>
<proteinExistence type="predicted"/>
<dbReference type="EMBL" id="AM434876">
    <property type="protein sequence ID" value="CAN73769.1"/>
    <property type="molecule type" value="Genomic_DNA"/>
</dbReference>
<dbReference type="AlphaFoldDB" id="A5ATF2"/>